<organism evidence="6 7">
    <name type="scientific">Bacteroides thetaiotaomicron</name>
    <dbReference type="NCBI Taxonomy" id="818"/>
    <lineage>
        <taxon>Bacteria</taxon>
        <taxon>Pseudomonadati</taxon>
        <taxon>Bacteroidota</taxon>
        <taxon>Bacteroidia</taxon>
        <taxon>Bacteroidales</taxon>
        <taxon>Bacteroidaceae</taxon>
        <taxon>Bacteroides</taxon>
    </lineage>
</organism>
<feature type="transmembrane region" description="Helical" evidence="5">
    <location>
        <begin position="94"/>
        <end position="115"/>
    </location>
</feature>
<feature type="transmembrane region" description="Helical" evidence="5">
    <location>
        <begin position="29"/>
        <end position="48"/>
    </location>
</feature>
<dbReference type="Proteomes" id="UP000095541">
    <property type="component" value="Unassembled WGS sequence"/>
</dbReference>
<evidence type="ECO:0000256" key="5">
    <source>
        <dbReference type="SAM" id="Phobius"/>
    </source>
</evidence>
<dbReference type="Pfam" id="PF05105">
    <property type="entry name" value="Phage_holin_4_1"/>
    <property type="match status" value="1"/>
</dbReference>
<evidence type="ECO:0000313" key="6">
    <source>
        <dbReference type="EMBL" id="CUQ24379.1"/>
    </source>
</evidence>
<feature type="transmembrane region" description="Helical" evidence="5">
    <location>
        <begin position="69"/>
        <end position="88"/>
    </location>
</feature>
<keyword evidence="4 5" id="KW-0472">Membrane</keyword>
<protein>
    <submittedName>
        <fullName evidence="6">Holin family</fullName>
    </submittedName>
</protein>
<dbReference type="AlphaFoldDB" id="A0A174UZM2"/>
<evidence type="ECO:0000256" key="3">
    <source>
        <dbReference type="ARBA" id="ARBA00022989"/>
    </source>
</evidence>
<evidence type="ECO:0000256" key="1">
    <source>
        <dbReference type="ARBA" id="ARBA00004141"/>
    </source>
</evidence>
<name>A0A174UZM2_BACT4</name>
<proteinExistence type="predicted"/>
<keyword evidence="3 5" id="KW-1133">Transmembrane helix</keyword>
<gene>
    <name evidence="6" type="ORF">ERS852557_03148</name>
</gene>
<reference evidence="6 7" key="1">
    <citation type="submission" date="2015-09" db="EMBL/GenBank/DDBJ databases">
        <authorList>
            <consortium name="Pathogen Informatics"/>
        </authorList>
    </citation>
    <scope>NUCLEOTIDE SEQUENCE [LARGE SCALE GENOMIC DNA]</scope>
    <source>
        <strain evidence="6 7">2789STDY5834945</strain>
    </source>
</reference>
<dbReference type="InterPro" id="IPR006480">
    <property type="entry name" value="Phage_holin_4_1"/>
</dbReference>
<evidence type="ECO:0000256" key="2">
    <source>
        <dbReference type="ARBA" id="ARBA00022692"/>
    </source>
</evidence>
<comment type="subcellular location">
    <subcellularLocation>
        <location evidence="1">Membrane</location>
        <topology evidence="1">Multi-pass membrane protein</topology>
    </subcellularLocation>
</comment>
<dbReference type="EMBL" id="CZBI01000004">
    <property type="protein sequence ID" value="CUQ24379.1"/>
    <property type="molecule type" value="Genomic_DNA"/>
</dbReference>
<evidence type="ECO:0000313" key="7">
    <source>
        <dbReference type="Proteomes" id="UP000095541"/>
    </source>
</evidence>
<accession>A0A174UZM2</accession>
<dbReference type="GO" id="GO:0016020">
    <property type="term" value="C:membrane"/>
    <property type="evidence" value="ECO:0007669"/>
    <property type="project" value="UniProtKB-SubCell"/>
</dbReference>
<sequence length="158" mass="17729">MEEKAIHQAVAGIFAPIAGSFVIDSLQMMIPWLIAMFCVIICDLVTGVRKSLLTHEHVRFSRAWRATMGKMVTYFSFVVMVVMIQKASEMSVRIDTYACLFVCFIEGCSIISNILKPKGYNFNLAAAIGVFAKKVFSVDKEDMEDVITKKDNQNESIN</sequence>
<feature type="transmembrane region" description="Helical" evidence="5">
    <location>
        <begin position="5"/>
        <end position="23"/>
    </location>
</feature>
<evidence type="ECO:0000256" key="4">
    <source>
        <dbReference type="ARBA" id="ARBA00023136"/>
    </source>
</evidence>
<keyword evidence="2 5" id="KW-0812">Transmembrane</keyword>
<dbReference type="RefSeq" id="WP_055219985.1">
    <property type="nucleotide sequence ID" value="NZ_CZBI01000004.1"/>
</dbReference>